<dbReference type="GO" id="GO:0030127">
    <property type="term" value="C:COPII vesicle coat"/>
    <property type="evidence" value="ECO:0007669"/>
    <property type="project" value="TreeGrafter"/>
</dbReference>
<dbReference type="Proteomes" id="UP001050691">
    <property type="component" value="Unassembled WGS sequence"/>
</dbReference>
<organism evidence="19 20">
    <name type="scientific">Clathrus columnatus</name>
    <dbReference type="NCBI Taxonomy" id="1419009"/>
    <lineage>
        <taxon>Eukaryota</taxon>
        <taxon>Fungi</taxon>
        <taxon>Dikarya</taxon>
        <taxon>Basidiomycota</taxon>
        <taxon>Agaricomycotina</taxon>
        <taxon>Agaricomycetes</taxon>
        <taxon>Phallomycetidae</taxon>
        <taxon>Phallales</taxon>
        <taxon>Clathraceae</taxon>
        <taxon>Clathrus</taxon>
    </lineage>
</organism>
<dbReference type="InterPro" id="IPR015943">
    <property type="entry name" value="WD40/YVTN_repeat-like_dom_sf"/>
</dbReference>
<dbReference type="InterPro" id="IPR009917">
    <property type="entry name" value="SRA1/Sec31"/>
</dbReference>
<evidence type="ECO:0000256" key="5">
    <source>
        <dbReference type="ARBA" id="ARBA00021236"/>
    </source>
</evidence>
<evidence type="ECO:0000256" key="8">
    <source>
        <dbReference type="ARBA" id="ARBA00022737"/>
    </source>
</evidence>
<evidence type="ECO:0000256" key="2">
    <source>
        <dbReference type="ARBA" id="ARBA00004397"/>
    </source>
</evidence>
<gene>
    <name evidence="19" type="ORF">Clacol_004908</name>
</gene>
<feature type="region of interest" description="Disordered" evidence="16">
    <location>
        <begin position="1165"/>
        <end position="1567"/>
    </location>
</feature>
<dbReference type="SMART" id="SM00320">
    <property type="entry name" value="WD40"/>
    <property type="match status" value="5"/>
</dbReference>
<keyword evidence="6" id="KW-0813">Transport</keyword>
<feature type="compositionally biased region" description="Pro residues" evidence="16">
    <location>
        <begin position="1306"/>
        <end position="1319"/>
    </location>
</feature>
<feature type="compositionally biased region" description="Pro residues" evidence="16">
    <location>
        <begin position="1530"/>
        <end position="1551"/>
    </location>
</feature>
<evidence type="ECO:0000256" key="7">
    <source>
        <dbReference type="ARBA" id="ARBA00022574"/>
    </source>
</evidence>
<dbReference type="GO" id="GO:0005789">
    <property type="term" value="C:endoplasmic reticulum membrane"/>
    <property type="evidence" value="ECO:0007669"/>
    <property type="project" value="UniProtKB-SubCell"/>
</dbReference>
<evidence type="ECO:0000256" key="11">
    <source>
        <dbReference type="ARBA" id="ARBA00022927"/>
    </source>
</evidence>
<keyword evidence="7 15" id="KW-0853">WD repeat</keyword>
<dbReference type="Gene3D" id="1.20.940.10">
    <property type="entry name" value="Functional domain of the splicing factor Prp18"/>
    <property type="match status" value="1"/>
</dbReference>
<evidence type="ECO:0000256" key="4">
    <source>
        <dbReference type="ARBA" id="ARBA00013507"/>
    </source>
</evidence>
<feature type="chain" id="PRO_5043383122" description="Protein transport protein SEC31" evidence="17">
    <location>
        <begin position="20"/>
        <end position="1668"/>
    </location>
</feature>
<evidence type="ECO:0000256" key="1">
    <source>
        <dbReference type="ARBA" id="ARBA00004299"/>
    </source>
</evidence>
<feature type="region of interest" description="Disordered" evidence="16">
    <location>
        <begin position="728"/>
        <end position="768"/>
    </location>
</feature>
<feature type="compositionally biased region" description="Low complexity" evidence="16">
    <location>
        <begin position="1216"/>
        <end position="1231"/>
    </location>
</feature>
<evidence type="ECO:0000259" key="18">
    <source>
        <dbReference type="Pfam" id="PF07304"/>
    </source>
</evidence>
<dbReference type="PANTHER" id="PTHR13923:SF11">
    <property type="entry name" value="SECRETORY 31, ISOFORM D"/>
    <property type="match status" value="1"/>
</dbReference>
<feature type="compositionally biased region" description="Pro residues" evidence="16">
    <location>
        <begin position="1253"/>
        <end position="1273"/>
    </location>
</feature>
<evidence type="ECO:0000256" key="12">
    <source>
        <dbReference type="ARBA" id="ARBA00023136"/>
    </source>
</evidence>
<dbReference type="SUPFAM" id="SSF50978">
    <property type="entry name" value="WD40 repeat-like"/>
    <property type="match status" value="1"/>
</dbReference>
<evidence type="ECO:0000256" key="10">
    <source>
        <dbReference type="ARBA" id="ARBA00022892"/>
    </source>
</evidence>
<dbReference type="PROSITE" id="PS50082">
    <property type="entry name" value="WD_REPEATS_2"/>
    <property type="match status" value="2"/>
</dbReference>
<feature type="domain" description="SRA1/Sec31" evidence="18">
    <location>
        <begin position="1535"/>
        <end position="1666"/>
    </location>
</feature>
<evidence type="ECO:0000256" key="17">
    <source>
        <dbReference type="SAM" id="SignalP"/>
    </source>
</evidence>
<dbReference type="Pfam" id="PF07304">
    <property type="entry name" value="SRA1"/>
    <property type="match status" value="1"/>
</dbReference>
<dbReference type="GO" id="GO:0090110">
    <property type="term" value="P:COPII-coated vesicle cargo loading"/>
    <property type="evidence" value="ECO:0007669"/>
    <property type="project" value="TreeGrafter"/>
</dbReference>
<dbReference type="PANTHER" id="PTHR13923">
    <property type="entry name" value="SEC31-RELATED PROTEIN"/>
    <property type="match status" value="1"/>
</dbReference>
<comment type="function">
    <text evidence="14">Component of the coat protein complex II (COPII) which promotes the formation of transport vesicles from the endoplasmic reticulum (ER). The coat has two main functions, the physical deformation of the endoplasmic reticulum membrane into vesicles and the selection of cargo molecules.</text>
</comment>
<feature type="compositionally biased region" description="Low complexity" evidence="16">
    <location>
        <begin position="1242"/>
        <end position="1252"/>
    </location>
</feature>
<dbReference type="GO" id="GO:0015031">
    <property type="term" value="P:protein transport"/>
    <property type="evidence" value="ECO:0007669"/>
    <property type="project" value="UniProtKB-KW"/>
</dbReference>
<proteinExistence type="inferred from homology"/>
<keyword evidence="12" id="KW-0472">Membrane</keyword>
<keyword evidence="9" id="KW-0256">Endoplasmic reticulum</keyword>
<dbReference type="GO" id="GO:0005198">
    <property type="term" value="F:structural molecule activity"/>
    <property type="evidence" value="ECO:0007669"/>
    <property type="project" value="TreeGrafter"/>
</dbReference>
<dbReference type="GO" id="GO:0007029">
    <property type="term" value="P:endoplasmic reticulum organization"/>
    <property type="evidence" value="ECO:0007669"/>
    <property type="project" value="TreeGrafter"/>
</dbReference>
<keyword evidence="11" id="KW-0653">Protein transport</keyword>
<evidence type="ECO:0000313" key="19">
    <source>
        <dbReference type="EMBL" id="GJJ10681.1"/>
    </source>
</evidence>
<sequence>MPSFTKFFTLAACVVASLAVNPATRCDDARLVKSQSIPTSGGAVSLKAFSCAPKGAVKRDSSSIVNLQGEICTNSCNSDAGNLPPVADDCNQIREAIQILGGVGAIDPTFNLGGYGQQNLTFDTCTFFFTNNLPSEIEFDWSDFGNDANQAASACFPPVMPLHSEGLCSAINGEWSVAGEPRPAMKLKEIYRTATFAWSPSGNAPLLATGTVAGALDENFSNDSRLEIWEPNFLDVHEYALGGDASQPGPKASITTTSRFNRLIWGCTDNARPLGVLAAGMESGELGVWNVEQILSGADASIFRNSTHAGPVRGLDFNPIQKNLLASGATNGEIFIWDINNPATPYAPGSRSARLDEITATAWNVRTAHILATSSSTGYTVVWDLRAKRETLTLAYIGGAATAGNAMNIGSMAMGNRRGMSDVCWHPDGLTRMVTASDDDISPIVMCWDLRNSRAPEKILTGHEKGVLSLAWCKQDSDLLLSCGKDNRVLCWNPQSGEVIGEIPPANNWAFQVDWCPRNPDLFATAFFDGTIGIHSLQTTNEDNVATTTLQDDDASLFDNPAFGQASQASLSLKQPPKWLSRPVSAGFGYGGQLVTVGNLSNAQGRHQSGFVRIHTVVTEESIVQRAQRLQTAVKEEKLDSFAQEKTSQATKNSEDYESWKALLSLFQSNSTDELITLFGFSKENIASQVVEAVAKVKASAMASKLEEDDMGTPHEPVVTFAETDNVAPPWEGAENSEVPQNGGAQTSEATPSELSTSATSDGTKAADIESTTTEHSLFADDLIGGTPQAEAGADFFSSLGPIRSAIPPHLQVPHTNYAQDSSVAATIGSGPSSVASEMLKNNNFSIYPAETSDLDRLLTKALVLGDFDSAVSLCIASDRFADAILLAVKGGEELLQKTQKAYFERQTASLPYLRLFQSIVSDDLEDIVQNADLQEWQEIFVVLCTFSKKEEFSILMEQLGQRLEFQGNIIRTSEIDDDAEVKAKEFKKHATLCYLAAQKLEKVVNIWIEEMCQEEDVLQQHVDRLPTDASRYTVHAQALQTFIEKVTVFRAAAHYVDVDLNQTSSDAAEKSYKLSSLYERYFEYADLLVSQGLVEEAVKYLAYTPADYKGLPGSGVEFDVARERMLQAAGKSAAPTPKAAAVPAPSVPAAASTSYIQNQNYSSPYGASSYAPQQQQQQQPQAPSVQAHPSTSNYAPYNPPASMQPQAANSNTYVPQNQPAPALAPSSQPYGGYGYGGGNQGYTQQASISQTIPPPPPPVVSGPGSTLPPPPQRTVKPAHGWNDAPPMAPDKRNIHNHSANKPVPLTTPFPNAAPPAGPVTPISPYLQNAQSHPLPPPPRAGASTPQRGLQPSGPPPPRGPSAPPTQQMPPPPGHGHPPLSSQFMPPGRPGSGGPGQYGLPPPNRILSPPQGGPPPRPMSGAPQFASPPPPPPVAAAAGVAMGGMGGMGRGTPPPPSSQMHNTPYAPPARATPPLQMQGGRPGFAPGPPGPGMGAPPLSGSYAPPAPAPSGPYAPPANALPRSGPSGMQGPPPSGPATTSAPPPAAPPKAAPPKSKYPPGDRSHIPDSSKHIFEFLSAEMNRMKQQTPPQQKRLVDDTERRINSLFDALNCETLSKPVVERLQTLINAMISRNRDASMALHVELLTQGSVTDDIGVWMAGVKQLIIRL</sequence>
<keyword evidence="17" id="KW-0732">Signal</keyword>
<protein>
    <recommendedName>
        <fullName evidence="5">Protein transport protein SEC31</fullName>
    </recommendedName>
    <alternativeName>
        <fullName evidence="4">Protein transport protein sec31</fullName>
    </alternativeName>
</protein>
<comment type="subcellular location">
    <subcellularLocation>
        <location evidence="1">Cytoplasmic vesicle</location>
        <location evidence="1">COPII-coated vesicle membrane</location>
        <topology evidence="1">Peripheral membrane protein</topology>
        <orientation evidence="1">Cytoplasmic side</orientation>
    </subcellularLocation>
    <subcellularLocation>
        <location evidence="2">Endoplasmic reticulum membrane</location>
        <topology evidence="2">Peripheral membrane protein</topology>
        <orientation evidence="2">Cytoplasmic side</orientation>
    </subcellularLocation>
</comment>
<feature type="repeat" description="WD" evidence="15">
    <location>
        <begin position="460"/>
        <end position="502"/>
    </location>
</feature>
<comment type="similarity">
    <text evidence="3">Belongs to the WD repeat SEC31 family.</text>
</comment>
<feature type="compositionally biased region" description="Polar residues" evidence="16">
    <location>
        <begin position="738"/>
        <end position="763"/>
    </location>
</feature>
<dbReference type="InterPro" id="IPR019775">
    <property type="entry name" value="WD40_repeat_CS"/>
</dbReference>
<reference evidence="19" key="1">
    <citation type="submission" date="2021-10" db="EMBL/GenBank/DDBJ databases">
        <title>De novo Genome Assembly of Clathrus columnatus (Basidiomycota, Fungi) Using Illumina and Nanopore Sequence Data.</title>
        <authorList>
            <person name="Ogiso-Tanaka E."/>
            <person name="Itagaki H."/>
            <person name="Hosoya T."/>
            <person name="Hosaka K."/>
        </authorList>
    </citation>
    <scope>NUCLEOTIDE SEQUENCE</scope>
    <source>
        <strain evidence="19">MO-923</strain>
    </source>
</reference>
<keyword evidence="20" id="KW-1185">Reference proteome</keyword>
<dbReference type="InterPro" id="IPR036322">
    <property type="entry name" value="WD40_repeat_dom_sf"/>
</dbReference>
<dbReference type="FunFam" id="2.130.10.10:FF:000193">
    <property type="entry name" value="Protein transport protein SEC31, putative"/>
    <property type="match status" value="1"/>
</dbReference>
<feature type="compositionally biased region" description="Pro residues" evidence="16">
    <location>
        <begin position="1504"/>
        <end position="1515"/>
    </location>
</feature>
<accession>A0AAV5A7S9</accession>
<evidence type="ECO:0000256" key="13">
    <source>
        <dbReference type="ARBA" id="ARBA00023329"/>
    </source>
</evidence>
<dbReference type="InterPro" id="IPR001680">
    <property type="entry name" value="WD40_rpt"/>
</dbReference>
<dbReference type="GO" id="GO:0070971">
    <property type="term" value="C:endoplasmic reticulum exit site"/>
    <property type="evidence" value="ECO:0007669"/>
    <property type="project" value="TreeGrafter"/>
</dbReference>
<name>A0AAV5A7S9_9AGAM</name>
<evidence type="ECO:0000256" key="3">
    <source>
        <dbReference type="ARBA" id="ARBA00009358"/>
    </source>
</evidence>
<feature type="compositionally biased region" description="Gly residues" evidence="16">
    <location>
        <begin position="1441"/>
        <end position="1450"/>
    </location>
</feature>
<keyword evidence="8" id="KW-0677">Repeat</keyword>
<feature type="repeat" description="WD" evidence="15">
    <location>
        <begin position="305"/>
        <end position="347"/>
    </location>
</feature>
<feature type="signal peptide" evidence="17">
    <location>
        <begin position="1"/>
        <end position="19"/>
    </location>
</feature>
<comment type="caution">
    <text evidence="19">The sequence shown here is derived from an EMBL/GenBank/DDBJ whole genome shotgun (WGS) entry which is preliminary data.</text>
</comment>
<dbReference type="PROSITE" id="PS00678">
    <property type="entry name" value="WD_REPEATS_1"/>
    <property type="match status" value="1"/>
</dbReference>
<evidence type="ECO:0000256" key="16">
    <source>
        <dbReference type="SAM" id="MobiDB-lite"/>
    </source>
</evidence>
<evidence type="ECO:0000313" key="20">
    <source>
        <dbReference type="Proteomes" id="UP001050691"/>
    </source>
</evidence>
<feature type="compositionally biased region" description="Polar residues" evidence="16">
    <location>
        <begin position="1192"/>
        <end position="1215"/>
    </location>
</feature>
<dbReference type="InterPro" id="IPR040251">
    <property type="entry name" value="SEC31-like"/>
</dbReference>
<dbReference type="PROSITE" id="PS50294">
    <property type="entry name" value="WD_REPEATS_REGION"/>
    <property type="match status" value="1"/>
</dbReference>
<keyword evidence="13" id="KW-0968">Cytoplasmic vesicle</keyword>
<dbReference type="Gene3D" id="2.130.10.10">
    <property type="entry name" value="YVTN repeat-like/Quinoprotein amine dehydrogenase"/>
    <property type="match status" value="1"/>
</dbReference>
<dbReference type="Pfam" id="PF00400">
    <property type="entry name" value="WD40"/>
    <property type="match status" value="2"/>
</dbReference>
<evidence type="ECO:0000256" key="6">
    <source>
        <dbReference type="ARBA" id="ARBA00022448"/>
    </source>
</evidence>
<evidence type="ECO:0000256" key="14">
    <source>
        <dbReference type="ARBA" id="ARBA00025471"/>
    </source>
</evidence>
<evidence type="ECO:0000256" key="9">
    <source>
        <dbReference type="ARBA" id="ARBA00022824"/>
    </source>
</evidence>
<feature type="compositionally biased region" description="Low complexity" evidence="16">
    <location>
        <begin position="1165"/>
        <end position="1191"/>
    </location>
</feature>
<feature type="compositionally biased region" description="Pro residues" evidence="16">
    <location>
        <begin position="1353"/>
        <end position="1376"/>
    </location>
</feature>
<dbReference type="Gene3D" id="1.25.40.1030">
    <property type="match status" value="1"/>
</dbReference>
<keyword evidence="10" id="KW-0931">ER-Golgi transport</keyword>
<dbReference type="EMBL" id="BPWL01000005">
    <property type="protein sequence ID" value="GJJ10681.1"/>
    <property type="molecule type" value="Genomic_DNA"/>
</dbReference>
<evidence type="ECO:0000256" key="15">
    <source>
        <dbReference type="PROSITE-ProRule" id="PRU00221"/>
    </source>
</evidence>
<feature type="compositionally biased region" description="Gly residues" evidence="16">
    <location>
        <begin position="1232"/>
        <end position="1241"/>
    </location>
</feature>